<protein>
    <submittedName>
        <fullName evidence="1">Uncharacterized protein</fullName>
    </submittedName>
</protein>
<dbReference type="OrthoDB" id="114660at2759"/>
<dbReference type="AlphaFoldDB" id="A0A836CIW1"/>
<organism evidence="1 2">
    <name type="scientific">Tribonema minus</name>
    <dbReference type="NCBI Taxonomy" id="303371"/>
    <lineage>
        <taxon>Eukaryota</taxon>
        <taxon>Sar</taxon>
        <taxon>Stramenopiles</taxon>
        <taxon>Ochrophyta</taxon>
        <taxon>PX clade</taxon>
        <taxon>Xanthophyceae</taxon>
        <taxon>Tribonematales</taxon>
        <taxon>Tribonemataceae</taxon>
        <taxon>Tribonema</taxon>
    </lineage>
</organism>
<proteinExistence type="predicted"/>
<evidence type="ECO:0000313" key="1">
    <source>
        <dbReference type="EMBL" id="KAG5186908.1"/>
    </source>
</evidence>
<name>A0A836CIW1_9STRA</name>
<feature type="non-terminal residue" evidence="1">
    <location>
        <position position="1187"/>
    </location>
</feature>
<comment type="caution">
    <text evidence="1">The sequence shown here is derived from an EMBL/GenBank/DDBJ whole genome shotgun (WGS) entry which is preliminary data.</text>
</comment>
<reference evidence="1" key="1">
    <citation type="submission" date="2021-02" db="EMBL/GenBank/DDBJ databases">
        <title>First Annotated Genome of the Yellow-green Alga Tribonema minus.</title>
        <authorList>
            <person name="Mahan K.M."/>
        </authorList>
    </citation>
    <scope>NUCLEOTIDE SEQUENCE</scope>
    <source>
        <strain evidence="1">UTEX B ZZ1240</strain>
    </source>
</reference>
<keyword evidence="2" id="KW-1185">Reference proteome</keyword>
<gene>
    <name evidence="1" type="ORF">JKP88DRAFT_308701</name>
</gene>
<feature type="non-terminal residue" evidence="1">
    <location>
        <position position="1"/>
    </location>
</feature>
<evidence type="ECO:0000313" key="2">
    <source>
        <dbReference type="Proteomes" id="UP000664859"/>
    </source>
</evidence>
<dbReference type="EMBL" id="JAFCMP010000101">
    <property type="protein sequence ID" value="KAG5186908.1"/>
    <property type="molecule type" value="Genomic_DNA"/>
</dbReference>
<sequence>GGAYYIVRGVTTNAGGDQTITTYPVVALPDGAVPGTGAAPALIFGVQAVVVTPNALQLTGNGMFQYSWDVHFTNMTVGGDQVQMTYDATHLTTTNGDPVTMGIITKSAGNELTGTFSLSYGGSTTVPLAYDATADEVQNALNKLDSVWPSQVSVTRSAQPHVDASLQVKGYTWTVTFDSAEWHNPRDHSVGAPDIPGNWQGVPARWTDTWPTTGKVEKGTRFSMAWGKNVGDLEPMQCNYEGLGTTYSGDAKQDCIVNTVKKGTNPISGSFKLKLVLTGHTVLATPQRGAALTCTTGPIAHNAWASAVESGGDGTSLEEILEATSCVGDVAVTRSDVNVGGKNGGYTWLITFLRDKEGLCEQVDDLGQCNAPGNVPKLVADNTNLIGTNLQNTGMFLLGATLVDSNHAFATVLDKSDTLPATPVRPAPMAQHQIVRVYDLAYTASDHFANNPQFQLKFNGLGSTVCVHWDATDTAMFNAIQALDTALGTTYSAGMSVTRSSPDTSKPTEWGLPGTESPNGYSWYIMFRTNAPALVVDAVGCLGSEFVDFQGVTAVIDQQYAPHPDDCSSKHCKDGVVLRGAINVYADAAHAAAATACGSGGNLHWNMVEAIMKTAIQSCTLGQQVDVSMSIPDQYGTVQWVVTFTDNPGQTPSGAGDMPALVIQQDYLHQAPSAGDATLVASNPVIQELQKGSTSMSGSFTVDYGDPNGARTFAFDESADRFRLKLEEMTTISRVQVVRQQYPLAGQGHGGWGGVHVDPGSLGGYVWQVRFLRVFGDYAGFTFPPGAGNVDTLALDFTALQGTVATAKATTYTDGSTALGGSFALAFDGQQTGPVRYTSDSTELEAVLEDLSNVGGVSVAFDHYLPTPVAGVLLSVDRDGSEAAIAAAPGFDLGSILTAGDVVRIGGADVGTGLTGTNGDTILDVPGGPGHQVWVAPTHPVAPTDNDLTELVVPGQELRIGGRAYGVRRTGMEVQSYVVAADASVTGDYYTLAFAHASTTKTTGCLQFDASALSVEAALNGLSNVGAGGVAVTRSGAGTHGLPYVYSIYFEGASVAGDVAQLQLSHTAACAGVVPTLPALHMRTVVNGGYTAHQRLTLSTETGTVTGPYFKLSTSTTFAAGQTTACLDWGAPAATVQAALAGLTDFSPQVVGFTLDTRTLSGSTIQLSAGAYVNGLVQGGDAVQVAG</sequence>
<dbReference type="Proteomes" id="UP000664859">
    <property type="component" value="Unassembled WGS sequence"/>
</dbReference>
<accession>A0A836CIW1</accession>